<dbReference type="EMBL" id="KB822712">
    <property type="protein sequence ID" value="ETN45551.1"/>
    <property type="molecule type" value="Genomic_DNA"/>
</dbReference>
<dbReference type="InterPro" id="IPR002740">
    <property type="entry name" value="EVE_domain"/>
</dbReference>
<accession>W2S9Z9</accession>
<gene>
    <name evidence="3" type="ORF">HMPREF1541_09383</name>
</gene>
<dbReference type="InterPro" id="IPR015947">
    <property type="entry name" value="PUA-like_sf"/>
</dbReference>
<dbReference type="Proteomes" id="UP000030752">
    <property type="component" value="Unassembled WGS sequence"/>
</dbReference>
<proteinExistence type="predicted"/>
<dbReference type="InParanoid" id="W2S9Z9"/>
<organism evidence="3 4">
    <name type="scientific">Cyphellophora europaea (strain CBS 101466)</name>
    <name type="common">Phialophora europaea</name>
    <dbReference type="NCBI Taxonomy" id="1220924"/>
    <lineage>
        <taxon>Eukaryota</taxon>
        <taxon>Fungi</taxon>
        <taxon>Dikarya</taxon>
        <taxon>Ascomycota</taxon>
        <taxon>Pezizomycotina</taxon>
        <taxon>Eurotiomycetes</taxon>
        <taxon>Chaetothyriomycetidae</taxon>
        <taxon>Chaetothyriales</taxon>
        <taxon>Cyphellophoraceae</taxon>
        <taxon>Cyphellophora</taxon>
    </lineage>
</organism>
<protein>
    <recommendedName>
        <fullName evidence="2">EVE domain-containing protein</fullName>
    </recommendedName>
</protein>
<dbReference type="eggNOG" id="ENOG502S7SG">
    <property type="taxonomic scope" value="Eukaryota"/>
</dbReference>
<evidence type="ECO:0000313" key="4">
    <source>
        <dbReference type="Proteomes" id="UP000030752"/>
    </source>
</evidence>
<dbReference type="OrthoDB" id="2111299at2759"/>
<name>W2S9Z9_CYPE1</name>
<evidence type="ECO:0000256" key="1">
    <source>
        <dbReference type="SAM" id="MobiDB-lite"/>
    </source>
</evidence>
<keyword evidence="4" id="KW-1185">Reference proteome</keyword>
<sequence>MPVNSRSRSTVIASRSSKRTKVPINQEARPHSAKKSPEMRLSPAKPRSFYLISASRDHVNSGRSQSIVQANHGIKAPLQRMRPRDGVVFYSARHQIKGKDLCQRFTAIATVDYGEPYQEQVSETWKPWRREATYEEDSHEVDVKDVLGKLGCLGRGKEGWGVYLRRGFMQIGPEDWEVLRDSMMGEVGRNKRVRCSEERSV</sequence>
<feature type="compositionally biased region" description="Polar residues" evidence="1">
    <location>
        <begin position="1"/>
        <end position="15"/>
    </location>
</feature>
<dbReference type="Pfam" id="PF01878">
    <property type="entry name" value="EVE"/>
    <property type="match status" value="1"/>
</dbReference>
<dbReference type="Gene3D" id="3.10.590.10">
    <property type="entry name" value="ph1033 like domains"/>
    <property type="match status" value="1"/>
</dbReference>
<feature type="region of interest" description="Disordered" evidence="1">
    <location>
        <begin position="1"/>
        <end position="41"/>
    </location>
</feature>
<evidence type="ECO:0000313" key="3">
    <source>
        <dbReference type="EMBL" id="ETN45551.1"/>
    </source>
</evidence>
<dbReference type="VEuPathDB" id="FungiDB:HMPREF1541_09383"/>
<dbReference type="HOGENOM" id="CLU_117727_0_0_1"/>
<reference evidence="3 4" key="1">
    <citation type="submission" date="2013-03" db="EMBL/GenBank/DDBJ databases">
        <title>The Genome Sequence of Phialophora europaea CBS 101466.</title>
        <authorList>
            <consortium name="The Broad Institute Genomics Platform"/>
            <person name="Cuomo C."/>
            <person name="de Hoog S."/>
            <person name="Gorbushina A."/>
            <person name="Walker B."/>
            <person name="Young S.K."/>
            <person name="Zeng Q."/>
            <person name="Gargeya S."/>
            <person name="Fitzgerald M."/>
            <person name="Haas B."/>
            <person name="Abouelleil A."/>
            <person name="Allen A.W."/>
            <person name="Alvarado L."/>
            <person name="Arachchi H.M."/>
            <person name="Berlin A.M."/>
            <person name="Chapman S.B."/>
            <person name="Gainer-Dewar J."/>
            <person name="Goldberg J."/>
            <person name="Griggs A."/>
            <person name="Gujja S."/>
            <person name="Hansen M."/>
            <person name="Howarth C."/>
            <person name="Imamovic A."/>
            <person name="Ireland A."/>
            <person name="Larimer J."/>
            <person name="McCowan C."/>
            <person name="Murphy C."/>
            <person name="Pearson M."/>
            <person name="Poon T.W."/>
            <person name="Priest M."/>
            <person name="Roberts A."/>
            <person name="Saif S."/>
            <person name="Shea T."/>
            <person name="Sisk P."/>
            <person name="Sykes S."/>
            <person name="Wortman J."/>
            <person name="Nusbaum C."/>
            <person name="Birren B."/>
        </authorList>
    </citation>
    <scope>NUCLEOTIDE SEQUENCE [LARGE SCALE GENOMIC DNA]</scope>
    <source>
        <strain evidence="3 4">CBS 101466</strain>
    </source>
</reference>
<dbReference type="GeneID" id="19976722"/>
<evidence type="ECO:0000259" key="2">
    <source>
        <dbReference type="Pfam" id="PF01878"/>
    </source>
</evidence>
<dbReference type="AlphaFoldDB" id="W2S9Z9"/>
<feature type="domain" description="EVE" evidence="2">
    <location>
        <begin position="54"/>
        <end position="179"/>
    </location>
</feature>
<dbReference type="RefSeq" id="XP_008712279.1">
    <property type="nucleotide sequence ID" value="XM_008714057.1"/>
</dbReference>
<dbReference type="SUPFAM" id="SSF88697">
    <property type="entry name" value="PUA domain-like"/>
    <property type="match status" value="1"/>
</dbReference>